<organism evidence="13 14">
    <name type="scientific">Punica granatum</name>
    <name type="common">Pomegranate</name>
    <dbReference type="NCBI Taxonomy" id="22663"/>
    <lineage>
        <taxon>Eukaryota</taxon>
        <taxon>Viridiplantae</taxon>
        <taxon>Streptophyta</taxon>
        <taxon>Embryophyta</taxon>
        <taxon>Tracheophyta</taxon>
        <taxon>Spermatophyta</taxon>
        <taxon>Magnoliopsida</taxon>
        <taxon>eudicotyledons</taxon>
        <taxon>Gunneridae</taxon>
        <taxon>Pentapetalae</taxon>
        <taxon>rosids</taxon>
        <taxon>malvids</taxon>
        <taxon>Myrtales</taxon>
        <taxon>Lythraceae</taxon>
        <taxon>Punica</taxon>
    </lineage>
</organism>
<dbReference type="InterPro" id="IPR013766">
    <property type="entry name" value="Thioredoxin_domain"/>
</dbReference>
<dbReference type="GO" id="GO:0016667">
    <property type="term" value="F:oxidoreductase activity, acting on a sulfur group of donors"/>
    <property type="evidence" value="ECO:0007669"/>
    <property type="project" value="UniProtKB-ARBA"/>
</dbReference>
<feature type="region of interest" description="Disordered" evidence="11">
    <location>
        <begin position="1"/>
        <end position="45"/>
    </location>
</feature>
<feature type="coiled-coil region" evidence="10">
    <location>
        <begin position="174"/>
        <end position="214"/>
    </location>
</feature>
<dbReference type="AlphaFoldDB" id="A0A2I0L7V9"/>
<accession>A0A2I0L7V9</accession>
<comment type="caution">
    <text evidence="13">The sequence shown here is derived from an EMBL/GenBank/DDBJ whole genome shotgun (WGS) entry which is preliminary data.</text>
</comment>
<dbReference type="EMBL" id="PGOL01000110">
    <property type="protein sequence ID" value="PKI76730.1"/>
    <property type="molecule type" value="Genomic_DNA"/>
</dbReference>
<feature type="domain" description="Thioredoxin" evidence="12">
    <location>
        <begin position="204"/>
        <end position="329"/>
    </location>
</feature>
<dbReference type="Proteomes" id="UP000233551">
    <property type="component" value="Unassembled WGS sequence"/>
</dbReference>
<keyword evidence="2" id="KW-0813">Transport</keyword>
<dbReference type="Gene3D" id="1.25.40.10">
    <property type="entry name" value="Tetratricopeptide repeat domain"/>
    <property type="match status" value="1"/>
</dbReference>
<dbReference type="PANTHER" id="PTHR45883:SF7">
    <property type="entry name" value="TPR REPEAT-CONTAINING THIOREDOXIN TDX"/>
    <property type="match status" value="1"/>
</dbReference>
<protein>
    <recommendedName>
        <fullName evidence="8">TPR repeat-containing thioredoxin TDX</fullName>
    </recommendedName>
    <alternativeName>
        <fullName evidence="9">Tetratricoredoxin</fullName>
    </alternativeName>
</protein>
<evidence type="ECO:0000313" key="14">
    <source>
        <dbReference type="Proteomes" id="UP000233551"/>
    </source>
</evidence>
<dbReference type="STRING" id="22663.A0A2I0L7V9"/>
<keyword evidence="3" id="KW-0677">Repeat</keyword>
<dbReference type="PROSITE" id="PS51352">
    <property type="entry name" value="THIOREDOXIN_2"/>
    <property type="match status" value="1"/>
</dbReference>
<name>A0A2I0L7V9_PUNGR</name>
<evidence type="ECO:0000256" key="2">
    <source>
        <dbReference type="ARBA" id="ARBA00022448"/>
    </source>
</evidence>
<keyword evidence="7" id="KW-0676">Redox-active center</keyword>
<evidence type="ECO:0000256" key="9">
    <source>
        <dbReference type="ARBA" id="ARBA00076793"/>
    </source>
</evidence>
<evidence type="ECO:0000256" key="4">
    <source>
        <dbReference type="ARBA" id="ARBA00022803"/>
    </source>
</evidence>
<evidence type="ECO:0000256" key="6">
    <source>
        <dbReference type="ARBA" id="ARBA00023157"/>
    </source>
</evidence>
<evidence type="ECO:0000256" key="7">
    <source>
        <dbReference type="ARBA" id="ARBA00023284"/>
    </source>
</evidence>
<dbReference type="SUPFAM" id="SSF48452">
    <property type="entry name" value="TPR-like"/>
    <property type="match status" value="1"/>
</dbReference>
<keyword evidence="14" id="KW-1185">Reference proteome</keyword>
<evidence type="ECO:0000256" key="1">
    <source>
        <dbReference type="ARBA" id="ARBA00008987"/>
    </source>
</evidence>
<dbReference type="PANTHER" id="PTHR45883">
    <property type="entry name" value="HSC70-INTERACTING PROTEIN"/>
    <property type="match status" value="1"/>
</dbReference>
<dbReference type="InterPro" id="IPR036249">
    <property type="entry name" value="Thioredoxin-like_sf"/>
</dbReference>
<evidence type="ECO:0000256" key="11">
    <source>
        <dbReference type="SAM" id="MobiDB-lite"/>
    </source>
</evidence>
<dbReference type="SUPFAM" id="SSF52833">
    <property type="entry name" value="Thioredoxin-like"/>
    <property type="match status" value="1"/>
</dbReference>
<keyword evidence="4" id="KW-0802">TPR repeat</keyword>
<dbReference type="SMART" id="SM00028">
    <property type="entry name" value="TPR"/>
    <property type="match status" value="3"/>
</dbReference>
<dbReference type="Pfam" id="PF00085">
    <property type="entry name" value="Thioredoxin"/>
    <property type="match status" value="1"/>
</dbReference>
<evidence type="ECO:0000256" key="3">
    <source>
        <dbReference type="ARBA" id="ARBA00022737"/>
    </source>
</evidence>
<dbReference type="GO" id="GO:0030544">
    <property type="term" value="F:Hsp70 protein binding"/>
    <property type="evidence" value="ECO:0007669"/>
    <property type="project" value="TreeGrafter"/>
</dbReference>
<gene>
    <name evidence="13" type="ORF">CRG98_002898</name>
</gene>
<dbReference type="CDD" id="cd02947">
    <property type="entry name" value="TRX_family"/>
    <property type="match status" value="1"/>
</dbReference>
<dbReference type="FunFam" id="1.25.40.10:FF:000112">
    <property type="entry name" value="FAM10 family protein"/>
    <property type="match status" value="1"/>
</dbReference>
<dbReference type="InterPro" id="IPR019734">
    <property type="entry name" value="TPR_rpt"/>
</dbReference>
<proteinExistence type="inferred from homology"/>
<dbReference type="InterPro" id="IPR017937">
    <property type="entry name" value="Thioredoxin_CS"/>
</dbReference>
<evidence type="ECO:0000256" key="10">
    <source>
        <dbReference type="SAM" id="Coils"/>
    </source>
</evidence>
<evidence type="ECO:0000256" key="8">
    <source>
        <dbReference type="ARBA" id="ARBA00074081"/>
    </source>
</evidence>
<reference evidence="13 14" key="1">
    <citation type="submission" date="2017-11" db="EMBL/GenBank/DDBJ databases">
        <title>De-novo sequencing of pomegranate (Punica granatum L.) genome.</title>
        <authorList>
            <person name="Akparov Z."/>
            <person name="Amiraslanov A."/>
            <person name="Hajiyeva S."/>
            <person name="Abbasov M."/>
            <person name="Kaur K."/>
            <person name="Hamwieh A."/>
            <person name="Solovyev V."/>
            <person name="Salamov A."/>
            <person name="Braich B."/>
            <person name="Kosarev P."/>
            <person name="Mahmoud A."/>
            <person name="Hajiyev E."/>
            <person name="Babayeva S."/>
            <person name="Izzatullayeva V."/>
            <person name="Mammadov A."/>
            <person name="Mammadov A."/>
            <person name="Sharifova S."/>
            <person name="Ojaghi J."/>
            <person name="Eynullazada K."/>
            <person name="Bayramov B."/>
            <person name="Abdulazimova A."/>
            <person name="Shahmuradov I."/>
        </authorList>
    </citation>
    <scope>NUCLEOTIDE SEQUENCE [LARGE SCALE GENOMIC DNA]</scope>
    <source>
        <strain evidence="14">cv. AG2017</strain>
        <tissue evidence="13">Leaf</tissue>
    </source>
</reference>
<keyword evidence="5" id="KW-0249">Electron transport</keyword>
<dbReference type="Gene3D" id="3.40.30.10">
    <property type="entry name" value="Glutaredoxin"/>
    <property type="match status" value="1"/>
</dbReference>
<keyword evidence="6" id="KW-1015">Disulfide bond</keyword>
<dbReference type="GO" id="GO:0006950">
    <property type="term" value="P:response to stress"/>
    <property type="evidence" value="ECO:0007669"/>
    <property type="project" value="UniProtKB-ARBA"/>
</dbReference>
<dbReference type="GO" id="GO:0000118">
    <property type="term" value="C:histone deacetylase complex"/>
    <property type="evidence" value="ECO:0007669"/>
    <property type="project" value="TreeGrafter"/>
</dbReference>
<sequence>MSGAGHDDDSDIVESDVELDESDVVVPDDDPPQRMGDPSAEITEEKQEAAQVAKSKAMDAISEGMIPYMILLHTDILVYMCKLDEAIDRLTEAILLNPNSAILYAARANAFIKLKKPNAAICDAEAAFQINPDSAKAFKARGMAKAMLGRWDEAASDLQAASKLDHDEEISAVLKKVEANRQRIQEHRRRYEDLRKRKQQMKAEKEKQQAAEEALSVLKDGQVIGIHSLSEVDTKLNAASRASRLAILYFTATWCGPCRFISPLFTSLAAKYLKVVFLKVHIDEARDVAARWNISSVPTFFFVRDGKEVDKLVGADKGALEIKIAEHAR</sequence>
<dbReference type="InterPro" id="IPR011990">
    <property type="entry name" value="TPR-like_helical_dom_sf"/>
</dbReference>
<evidence type="ECO:0000256" key="5">
    <source>
        <dbReference type="ARBA" id="ARBA00022982"/>
    </source>
</evidence>
<keyword evidence="10" id="KW-0175">Coiled coil</keyword>
<evidence type="ECO:0000313" key="13">
    <source>
        <dbReference type="EMBL" id="PKI76730.1"/>
    </source>
</evidence>
<comment type="similarity">
    <text evidence="1">Belongs to the thioredoxin family.</text>
</comment>
<dbReference type="FunFam" id="3.40.30.10:FF:000240">
    <property type="entry name" value="TPR repeat-containing thioredoxin TDX"/>
    <property type="match status" value="1"/>
</dbReference>
<dbReference type="PROSITE" id="PS00194">
    <property type="entry name" value="THIOREDOXIN_1"/>
    <property type="match status" value="1"/>
</dbReference>
<evidence type="ECO:0000259" key="12">
    <source>
        <dbReference type="PROSITE" id="PS51352"/>
    </source>
</evidence>
<feature type="compositionally biased region" description="Acidic residues" evidence="11">
    <location>
        <begin position="8"/>
        <end position="30"/>
    </location>
</feature>